<dbReference type="EMBL" id="CP076723">
    <property type="protein sequence ID" value="QWV91834.1"/>
    <property type="molecule type" value="Genomic_DNA"/>
</dbReference>
<organism evidence="2 3">
    <name type="scientific">Geomonas oryzisoli</name>
    <dbReference type="NCBI Taxonomy" id="2847992"/>
    <lineage>
        <taxon>Bacteria</taxon>
        <taxon>Pseudomonadati</taxon>
        <taxon>Thermodesulfobacteriota</taxon>
        <taxon>Desulfuromonadia</taxon>
        <taxon>Geobacterales</taxon>
        <taxon>Geobacteraceae</taxon>
        <taxon>Geomonas</taxon>
    </lineage>
</organism>
<evidence type="ECO:0000259" key="1">
    <source>
        <dbReference type="Pfam" id="PF02698"/>
    </source>
</evidence>
<keyword evidence="3" id="KW-1185">Reference proteome</keyword>
<evidence type="ECO:0000313" key="2">
    <source>
        <dbReference type="EMBL" id="QWV91834.1"/>
    </source>
</evidence>
<dbReference type="CDD" id="cd06259">
    <property type="entry name" value="YdcF-like"/>
    <property type="match status" value="1"/>
</dbReference>
<name>A0ABX8J0U5_9BACT</name>
<dbReference type="Proteomes" id="UP000683557">
    <property type="component" value="Chromosome"/>
</dbReference>
<protein>
    <submittedName>
        <fullName evidence="2">YdcF family protein</fullName>
    </submittedName>
</protein>
<sequence length="203" mass="22713">MKPARLRLAAALLCGFVAFVVIPSFPRVRAVLAAPLFVTESGARGDACYVLAGGETIWERLNAAADLVHLGRVPCIYLMDNPARDQYNVRAGRSWSRGRWYVDYLVWRGVPAQRIRVISSADGFFGTRTEARNLASHLDAGVRRLVIVSSAPHMRRALLAFRRALPVQVAVIPYAATDVENSQELHYPLWIEYAKLAVYYALW</sequence>
<evidence type="ECO:0000313" key="3">
    <source>
        <dbReference type="Proteomes" id="UP000683557"/>
    </source>
</evidence>
<dbReference type="InterPro" id="IPR003848">
    <property type="entry name" value="DUF218"/>
</dbReference>
<dbReference type="Pfam" id="PF02698">
    <property type="entry name" value="DUF218"/>
    <property type="match status" value="1"/>
</dbReference>
<proteinExistence type="predicted"/>
<dbReference type="RefSeq" id="WP_216798664.1">
    <property type="nucleotide sequence ID" value="NZ_CP076723.1"/>
</dbReference>
<accession>A0ABX8J0U5</accession>
<gene>
    <name evidence="2" type="ORF">KP004_11380</name>
</gene>
<reference evidence="2 3" key="1">
    <citation type="submission" date="2021-06" db="EMBL/GenBank/DDBJ databases">
        <title>Gemonas diversity in paddy soil.</title>
        <authorList>
            <person name="Liu G."/>
        </authorList>
    </citation>
    <scope>NUCLEOTIDE SEQUENCE [LARGE SCALE GENOMIC DNA]</scope>
    <source>
        <strain evidence="2 3">RG10</strain>
    </source>
</reference>
<feature type="domain" description="DUF218" evidence="1">
    <location>
        <begin position="46"/>
        <end position="180"/>
    </location>
</feature>